<gene>
    <name evidence="5" type="ORF">C3K47_04885</name>
</gene>
<evidence type="ECO:0000313" key="5">
    <source>
        <dbReference type="EMBL" id="POY38046.1"/>
    </source>
</evidence>
<dbReference type="CDD" id="cd13403">
    <property type="entry name" value="MLTF-like"/>
    <property type="match status" value="1"/>
</dbReference>
<protein>
    <submittedName>
        <fullName evidence="5">Lytic transglycosylase F</fullName>
    </submittedName>
</protein>
<accession>A0A2S5A6A9</accession>
<proteinExistence type="inferred from homology"/>
<organism evidence="5 6">
    <name type="scientific">Solitalea longa</name>
    <dbReference type="NCBI Taxonomy" id="2079460"/>
    <lineage>
        <taxon>Bacteria</taxon>
        <taxon>Pseudomonadati</taxon>
        <taxon>Bacteroidota</taxon>
        <taxon>Sphingobacteriia</taxon>
        <taxon>Sphingobacteriales</taxon>
        <taxon>Sphingobacteriaceae</taxon>
        <taxon>Solitalea</taxon>
    </lineage>
</organism>
<dbReference type="Gene3D" id="1.10.530.10">
    <property type="match status" value="1"/>
</dbReference>
<dbReference type="Pfam" id="PF01464">
    <property type="entry name" value="SLT"/>
    <property type="match status" value="1"/>
</dbReference>
<keyword evidence="3" id="KW-0472">Membrane</keyword>
<evidence type="ECO:0000256" key="2">
    <source>
        <dbReference type="ARBA" id="ARBA00007734"/>
    </source>
</evidence>
<comment type="similarity">
    <text evidence="2">Belongs to the transglycosylase Slt family.</text>
</comment>
<dbReference type="SUPFAM" id="SSF53955">
    <property type="entry name" value="Lysozyme-like"/>
    <property type="match status" value="1"/>
</dbReference>
<dbReference type="InterPro" id="IPR008258">
    <property type="entry name" value="Transglycosylase_SLT_dom_1"/>
</dbReference>
<evidence type="ECO:0000256" key="1">
    <source>
        <dbReference type="ARBA" id="ARBA00004339"/>
    </source>
</evidence>
<dbReference type="CDD" id="cd01009">
    <property type="entry name" value="PBP2_YfhD_N"/>
    <property type="match status" value="1"/>
</dbReference>
<dbReference type="OrthoDB" id="9815002at2"/>
<dbReference type="GO" id="GO:0009279">
    <property type="term" value="C:cell outer membrane"/>
    <property type="evidence" value="ECO:0007669"/>
    <property type="project" value="UniProtKB-SubCell"/>
</dbReference>
<dbReference type="PANTHER" id="PTHR37423">
    <property type="entry name" value="SOLUBLE LYTIC MUREIN TRANSGLYCOSYLASE-RELATED"/>
    <property type="match status" value="1"/>
</dbReference>
<dbReference type="Pfam" id="PF00497">
    <property type="entry name" value="SBP_bac_3"/>
    <property type="match status" value="1"/>
</dbReference>
<reference evidence="5 6" key="1">
    <citation type="submission" date="2018-01" db="EMBL/GenBank/DDBJ databases">
        <authorList>
            <person name="Gaut B.S."/>
            <person name="Morton B.R."/>
            <person name="Clegg M.T."/>
            <person name="Duvall M.R."/>
        </authorList>
    </citation>
    <scope>NUCLEOTIDE SEQUENCE [LARGE SCALE GENOMIC DNA]</scope>
    <source>
        <strain evidence="5 6">HR-AV</strain>
    </source>
</reference>
<dbReference type="SMART" id="SM00062">
    <property type="entry name" value="PBPb"/>
    <property type="match status" value="1"/>
</dbReference>
<name>A0A2S5A6A9_9SPHI</name>
<dbReference type="AlphaFoldDB" id="A0A2S5A6A9"/>
<dbReference type="InterPro" id="IPR023346">
    <property type="entry name" value="Lysozyme-like_dom_sf"/>
</dbReference>
<evidence type="ECO:0000313" key="6">
    <source>
        <dbReference type="Proteomes" id="UP000236893"/>
    </source>
</evidence>
<keyword evidence="3" id="KW-0998">Cell outer membrane</keyword>
<dbReference type="InterPro" id="IPR001638">
    <property type="entry name" value="Solute-binding_3/MltF_N"/>
</dbReference>
<dbReference type="EMBL" id="PQVF01000003">
    <property type="protein sequence ID" value="POY38046.1"/>
    <property type="molecule type" value="Genomic_DNA"/>
</dbReference>
<dbReference type="Gene3D" id="3.40.190.10">
    <property type="entry name" value="Periplasmic binding protein-like II"/>
    <property type="match status" value="2"/>
</dbReference>
<keyword evidence="6" id="KW-1185">Reference proteome</keyword>
<feature type="domain" description="Solute-binding protein family 3/N-terminal" evidence="4">
    <location>
        <begin position="43"/>
        <end position="287"/>
    </location>
</feature>
<dbReference type="Proteomes" id="UP000236893">
    <property type="component" value="Unassembled WGS sequence"/>
</dbReference>
<evidence type="ECO:0000256" key="3">
    <source>
        <dbReference type="ARBA" id="ARBA00023237"/>
    </source>
</evidence>
<evidence type="ECO:0000259" key="4">
    <source>
        <dbReference type="SMART" id="SM00062"/>
    </source>
</evidence>
<dbReference type="SUPFAM" id="SSF53850">
    <property type="entry name" value="Periplasmic binding protein-like II"/>
    <property type="match status" value="1"/>
</dbReference>
<comment type="subcellular location">
    <subcellularLocation>
        <location evidence="1">Cell outer membrane</location>
        <topology evidence="1">Peripheral membrane protein</topology>
    </subcellularLocation>
</comment>
<comment type="caution">
    <text evidence="5">The sequence shown here is derived from an EMBL/GenBank/DDBJ whole genome shotgun (WGS) entry which is preliminary data.</text>
</comment>
<sequence>MADEQDSIITSNSSDQSDLFFNSLRKAHKLYVGDFDTMQKRRIIRVLVPYSRTLFFNDKGRERGITADNFREFEMYLNKKYFKKPHSIPFTVVFVPTSRDKLLKNLILGVGDIAAGNLTATEARLRHVDFVAPKEQGSVSELVLNRNQDPPILSLVQLSGKTIHVRKSSSYYESLQKLNFEFTAKGKMPINLKIVSEDLEDEDLMEMLDAGIIKLIIIDDWMARMWSQILPNIRINKQAAVRQGSYIGCAFRKNSPLLTDELKEFYYDYEQPLASMPYRLKKYYQNVKHLQDPTNSDNAKRYTQVMNLFEKYGEEYGFDPLMLAALGFQESQLDQSKRSPVGAIGVMQLMPRTGASMKVGNIRIVESNIHAGTKYMQILMTRYFKDAHFDAFNKSLFAFASYNAGPERISNLRRLTAERGLNPDVWLNNVEIISSEKIGLETNTYVRNIIKYYYSYKLMLERNAERQKLVLQ</sequence>
<dbReference type="PANTHER" id="PTHR37423:SF2">
    <property type="entry name" value="MEMBRANE-BOUND LYTIC MUREIN TRANSGLYCOSYLASE C"/>
    <property type="match status" value="1"/>
</dbReference>